<feature type="non-terminal residue" evidence="1">
    <location>
        <position position="1"/>
    </location>
</feature>
<sequence length="100" mass="11099">SVVIAQPERDLSRDIHTLEFVPVCGRCSKKVLSSSGQRHMAKEIGYGIRKLRPIHARTPDLASLRQWGSRLKGAFEGKYSILLGLLEIKVKSEALSALTQ</sequence>
<name>A0A371ET05_MUCPR</name>
<organism evidence="1 2">
    <name type="scientific">Mucuna pruriens</name>
    <name type="common">Velvet bean</name>
    <name type="synonym">Dolichos pruriens</name>
    <dbReference type="NCBI Taxonomy" id="157652"/>
    <lineage>
        <taxon>Eukaryota</taxon>
        <taxon>Viridiplantae</taxon>
        <taxon>Streptophyta</taxon>
        <taxon>Embryophyta</taxon>
        <taxon>Tracheophyta</taxon>
        <taxon>Spermatophyta</taxon>
        <taxon>Magnoliopsida</taxon>
        <taxon>eudicotyledons</taxon>
        <taxon>Gunneridae</taxon>
        <taxon>Pentapetalae</taxon>
        <taxon>rosids</taxon>
        <taxon>fabids</taxon>
        <taxon>Fabales</taxon>
        <taxon>Fabaceae</taxon>
        <taxon>Papilionoideae</taxon>
        <taxon>50 kb inversion clade</taxon>
        <taxon>NPAAA clade</taxon>
        <taxon>indigoferoid/millettioid clade</taxon>
        <taxon>Phaseoleae</taxon>
        <taxon>Mucuna</taxon>
    </lineage>
</organism>
<dbReference type="EMBL" id="QJKJ01012229">
    <property type="protein sequence ID" value="RDX69172.1"/>
    <property type="molecule type" value="Genomic_DNA"/>
</dbReference>
<evidence type="ECO:0000313" key="1">
    <source>
        <dbReference type="EMBL" id="RDX69172.1"/>
    </source>
</evidence>
<proteinExistence type="predicted"/>
<dbReference type="Proteomes" id="UP000257109">
    <property type="component" value="Unassembled WGS sequence"/>
</dbReference>
<dbReference type="AlphaFoldDB" id="A0A371ET05"/>
<reference evidence="1" key="1">
    <citation type="submission" date="2018-05" db="EMBL/GenBank/DDBJ databases">
        <title>Draft genome of Mucuna pruriens seed.</title>
        <authorList>
            <person name="Nnadi N.E."/>
            <person name="Vos R."/>
            <person name="Hasami M.H."/>
            <person name="Devisetty U.K."/>
            <person name="Aguiy J.C."/>
        </authorList>
    </citation>
    <scope>NUCLEOTIDE SEQUENCE [LARGE SCALE GENOMIC DNA]</scope>
    <source>
        <strain evidence="1">JCA_2017</strain>
    </source>
</reference>
<comment type="caution">
    <text evidence="1">The sequence shown here is derived from an EMBL/GenBank/DDBJ whole genome shotgun (WGS) entry which is preliminary data.</text>
</comment>
<accession>A0A371ET05</accession>
<gene>
    <name evidence="1" type="ORF">CR513_51746</name>
</gene>
<protein>
    <submittedName>
        <fullName evidence="1">Uncharacterized protein</fullName>
    </submittedName>
</protein>
<keyword evidence="2" id="KW-1185">Reference proteome</keyword>
<evidence type="ECO:0000313" key="2">
    <source>
        <dbReference type="Proteomes" id="UP000257109"/>
    </source>
</evidence>